<dbReference type="EMBL" id="CAJEWN010000111">
    <property type="protein sequence ID" value="CAD2165604.1"/>
    <property type="molecule type" value="Genomic_DNA"/>
</dbReference>
<protein>
    <submittedName>
        <fullName evidence="1">Uncharacterized protein</fullName>
    </submittedName>
</protein>
<evidence type="ECO:0000313" key="1">
    <source>
        <dbReference type="EMBL" id="CAD2165604.1"/>
    </source>
</evidence>
<reference evidence="1 2" key="1">
    <citation type="submission" date="2020-08" db="EMBL/GenBank/DDBJ databases">
        <authorList>
            <person name="Koutsovoulos G."/>
            <person name="Danchin GJ E."/>
        </authorList>
    </citation>
    <scope>NUCLEOTIDE SEQUENCE [LARGE SCALE GENOMIC DNA]</scope>
</reference>
<evidence type="ECO:0000313" key="2">
    <source>
        <dbReference type="Proteomes" id="UP000580250"/>
    </source>
</evidence>
<accession>A0A6V7UU09</accession>
<gene>
    <name evidence="1" type="ORF">MENT_LOCUS17281</name>
</gene>
<name>A0A6V7UU09_MELEN</name>
<sequence length="45" mass="5350">MNIWKEGKKEKRLIVDHFVTNYYNTKFAKIGGRVNLLFGRDHALK</sequence>
<comment type="caution">
    <text evidence="1">The sequence shown here is derived from an EMBL/GenBank/DDBJ whole genome shotgun (WGS) entry which is preliminary data.</text>
</comment>
<dbReference type="AlphaFoldDB" id="A0A6V7UU09"/>
<dbReference type="Proteomes" id="UP000580250">
    <property type="component" value="Unassembled WGS sequence"/>
</dbReference>
<organism evidence="1 2">
    <name type="scientific">Meloidogyne enterolobii</name>
    <name type="common">Root-knot nematode worm</name>
    <name type="synonym">Meloidogyne mayaguensis</name>
    <dbReference type="NCBI Taxonomy" id="390850"/>
    <lineage>
        <taxon>Eukaryota</taxon>
        <taxon>Metazoa</taxon>
        <taxon>Ecdysozoa</taxon>
        <taxon>Nematoda</taxon>
        <taxon>Chromadorea</taxon>
        <taxon>Rhabditida</taxon>
        <taxon>Tylenchina</taxon>
        <taxon>Tylenchomorpha</taxon>
        <taxon>Tylenchoidea</taxon>
        <taxon>Meloidogynidae</taxon>
        <taxon>Meloidogyninae</taxon>
        <taxon>Meloidogyne</taxon>
    </lineage>
</organism>
<proteinExistence type="predicted"/>